<dbReference type="Proteomes" id="UP000077405">
    <property type="component" value="Plasmid pYZ1"/>
</dbReference>
<dbReference type="InterPro" id="IPR000688">
    <property type="entry name" value="HypA/HybF"/>
</dbReference>
<protein>
    <recommendedName>
        <fullName evidence="5">Hydrogenase maturation factor HypA</fullName>
    </recommendedName>
</protein>
<keyword evidence="2 5" id="KW-0533">Nickel</keyword>
<dbReference type="OrthoDB" id="288014at2"/>
<evidence type="ECO:0000313" key="7">
    <source>
        <dbReference type="Proteomes" id="UP000077405"/>
    </source>
</evidence>
<feature type="binding site" evidence="5">
    <location>
        <position position="76"/>
    </location>
    <ligand>
        <name>Zn(2+)</name>
        <dbReference type="ChEBI" id="CHEBI:29105"/>
    </ligand>
</feature>
<sequence length="113" mass="11918">MHELSLCESIVAMVAESARREGLHRVTRVTVDIGAASAIDPDALLFCFPIVTEDTAAAGADLIVNRIALKARCTGCGTDFSPETLISPCPACGGHDRSLLAGRDMRVVSFEGE</sequence>
<dbReference type="AlphaFoldDB" id="A0A2R4VPX3"/>
<proteinExistence type="inferred from homology"/>
<dbReference type="EMBL" id="CP028902">
    <property type="protein sequence ID" value="AWB06490.1"/>
    <property type="molecule type" value="Genomic_DNA"/>
</dbReference>
<dbReference type="RefSeq" id="WP_108546800.1">
    <property type="nucleotide sequence ID" value="NZ_CP028902.1"/>
</dbReference>
<reference evidence="6 7" key="1">
    <citation type="submission" date="2018-04" db="EMBL/GenBank/DDBJ databases">
        <title>Complete genome sequence of the nitrogen-fixing bacterium Azospirillum humicireducens type strain SgZ-5.</title>
        <authorList>
            <person name="Yu Z."/>
        </authorList>
    </citation>
    <scope>NUCLEOTIDE SEQUENCE [LARGE SCALE GENOMIC DNA]</scope>
    <source>
        <strain evidence="6 7">SgZ-5</strain>
        <plasmid evidence="6 7">pYZ1</plasmid>
    </source>
</reference>
<keyword evidence="3 5" id="KW-0479">Metal-binding</keyword>
<evidence type="ECO:0000313" key="6">
    <source>
        <dbReference type="EMBL" id="AWB06490.1"/>
    </source>
</evidence>
<feature type="binding site" evidence="5">
    <location>
        <position position="2"/>
    </location>
    <ligand>
        <name>Ni(2+)</name>
        <dbReference type="ChEBI" id="CHEBI:49786"/>
    </ligand>
</feature>
<geneLocation type="plasmid" evidence="6 7">
    <name>pYZ1</name>
</geneLocation>
<comment type="similarity">
    <text evidence="1 5">Belongs to the HypA/HybF family.</text>
</comment>
<comment type="function">
    <text evidence="5">Involved in the maturation of [NiFe] hydrogenases. Required for nickel insertion into the metal center of the hydrogenase.</text>
</comment>
<evidence type="ECO:0000256" key="2">
    <source>
        <dbReference type="ARBA" id="ARBA00022596"/>
    </source>
</evidence>
<keyword evidence="6" id="KW-0614">Plasmid</keyword>
<feature type="binding site" evidence="5">
    <location>
        <position position="92"/>
    </location>
    <ligand>
        <name>Zn(2+)</name>
        <dbReference type="ChEBI" id="CHEBI:29105"/>
    </ligand>
</feature>
<evidence type="ECO:0000256" key="4">
    <source>
        <dbReference type="ARBA" id="ARBA00022833"/>
    </source>
</evidence>
<dbReference type="HAMAP" id="MF_00213">
    <property type="entry name" value="HypA_HybF"/>
    <property type="match status" value="1"/>
</dbReference>
<dbReference type="GO" id="GO:0051604">
    <property type="term" value="P:protein maturation"/>
    <property type="evidence" value="ECO:0007669"/>
    <property type="project" value="InterPro"/>
</dbReference>
<organism evidence="6 7">
    <name type="scientific">Azospirillum humicireducens</name>
    <dbReference type="NCBI Taxonomy" id="1226968"/>
    <lineage>
        <taxon>Bacteria</taxon>
        <taxon>Pseudomonadati</taxon>
        <taxon>Pseudomonadota</taxon>
        <taxon>Alphaproteobacteria</taxon>
        <taxon>Rhodospirillales</taxon>
        <taxon>Azospirillaceae</taxon>
        <taxon>Azospirillum</taxon>
    </lineage>
</organism>
<keyword evidence="4 5" id="KW-0862">Zinc</keyword>
<dbReference type="KEGG" id="ahu:A6A40_15445"/>
<dbReference type="PIRSF" id="PIRSF004761">
    <property type="entry name" value="Hydrgn_mat_HypA"/>
    <property type="match status" value="1"/>
</dbReference>
<dbReference type="NCBIfam" id="TIGR00100">
    <property type="entry name" value="hypA"/>
    <property type="match status" value="1"/>
</dbReference>
<evidence type="ECO:0000256" key="5">
    <source>
        <dbReference type="HAMAP-Rule" id="MF_00213"/>
    </source>
</evidence>
<dbReference type="InterPro" id="IPR020538">
    <property type="entry name" value="Hydgase_Ni_incorp_HypA/HybF_CS"/>
</dbReference>
<evidence type="ECO:0000256" key="1">
    <source>
        <dbReference type="ARBA" id="ARBA00010748"/>
    </source>
</evidence>
<dbReference type="Gene3D" id="3.30.2320.80">
    <property type="match status" value="1"/>
</dbReference>
<feature type="binding site" evidence="5">
    <location>
        <position position="73"/>
    </location>
    <ligand>
        <name>Zn(2+)</name>
        <dbReference type="ChEBI" id="CHEBI:29105"/>
    </ligand>
</feature>
<name>A0A2R4VPX3_9PROT</name>
<dbReference type="GO" id="GO:0008270">
    <property type="term" value="F:zinc ion binding"/>
    <property type="evidence" value="ECO:0007669"/>
    <property type="project" value="UniProtKB-UniRule"/>
</dbReference>
<dbReference type="PROSITE" id="PS01249">
    <property type="entry name" value="HYPA"/>
    <property type="match status" value="1"/>
</dbReference>
<evidence type="ECO:0000256" key="3">
    <source>
        <dbReference type="ARBA" id="ARBA00022723"/>
    </source>
</evidence>
<gene>
    <name evidence="5 6" type="primary">hypA</name>
    <name evidence="6" type="ORF">A6A40_15445</name>
</gene>
<dbReference type="PANTHER" id="PTHR34535">
    <property type="entry name" value="HYDROGENASE MATURATION FACTOR HYPA"/>
    <property type="match status" value="1"/>
</dbReference>
<dbReference type="Pfam" id="PF01155">
    <property type="entry name" value="HypA"/>
    <property type="match status" value="1"/>
</dbReference>
<accession>A0A2R4VPX3</accession>
<keyword evidence="7" id="KW-1185">Reference proteome</keyword>
<feature type="binding site" evidence="5">
    <location>
        <position position="89"/>
    </location>
    <ligand>
        <name>Zn(2+)</name>
        <dbReference type="ChEBI" id="CHEBI:29105"/>
    </ligand>
</feature>
<dbReference type="GO" id="GO:0016151">
    <property type="term" value="F:nickel cation binding"/>
    <property type="evidence" value="ECO:0007669"/>
    <property type="project" value="UniProtKB-UniRule"/>
</dbReference>
<dbReference type="PANTHER" id="PTHR34535:SF3">
    <property type="entry name" value="HYDROGENASE MATURATION FACTOR HYPA"/>
    <property type="match status" value="1"/>
</dbReference>